<dbReference type="GO" id="GO:0016787">
    <property type="term" value="F:hydrolase activity"/>
    <property type="evidence" value="ECO:0007669"/>
    <property type="project" value="UniProtKB-KW"/>
</dbReference>
<gene>
    <name evidence="1" type="ORF">DI626_10145</name>
</gene>
<evidence type="ECO:0000313" key="2">
    <source>
        <dbReference type="Proteomes" id="UP000249557"/>
    </source>
</evidence>
<keyword evidence="1" id="KW-0378">Hydrolase</keyword>
<dbReference type="AlphaFoldDB" id="A0A2W4ZIT8"/>
<reference evidence="1 2" key="1">
    <citation type="submission" date="2017-08" db="EMBL/GenBank/DDBJ databases">
        <title>Infants hospitalized years apart are colonized by the same room-sourced microbial strains.</title>
        <authorList>
            <person name="Brooks B."/>
            <person name="Olm M.R."/>
            <person name="Firek B.A."/>
            <person name="Baker R."/>
            <person name="Thomas B.C."/>
            <person name="Morowitz M.J."/>
            <person name="Banfield J.F."/>
        </authorList>
    </citation>
    <scope>NUCLEOTIDE SEQUENCE [LARGE SCALE GENOMIC DNA]</scope>
    <source>
        <strain evidence="1">S2_018_000_R2_104</strain>
    </source>
</reference>
<comment type="caution">
    <text evidence="1">The sequence shown here is derived from an EMBL/GenBank/DDBJ whole genome shotgun (WGS) entry which is preliminary data.</text>
</comment>
<name>A0A2W4ZIT8_9BACT</name>
<feature type="non-terminal residue" evidence="1">
    <location>
        <position position="49"/>
    </location>
</feature>
<organism evidence="1 2">
    <name type="scientific">Micavibrio aeruginosavorus</name>
    <dbReference type="NCBI Taxonomy" id="349221"/>
    <lineage>
        <taxon>Bacteria</taxon>
        <taxon>Pseudomonadati</taxon>
        <taxon>Bdellovibrionota</taxon>
        <taxon>Bdellovibrionia</taxon>
        <taxon>Bdellovibrionales</taxon>
        <taxon>Pseudobdellovibrionaceae</taxon>
        <taxon>Micavibrio</taxon>
    </lineage>
</organism>
<dbReference type="InterPro" id="IPR036866">
    <property type="entry name" value="RibonucZ/Hydroxyglut_hydro"/>
</dbReference>
<sequence length="49" mass="5154">MEGTLTILGCGGSAGVPTIGNWWGNCDPNEPRNIRTRPSIALQSQTALV</sequence>
<dbReference type="EMBL" id="QFNK01000265">
    <property type="protein sequence ID" value="PZO82304.1"/>
    <property type="molecule type" value="Genomic_DNA"/>
</dbReference>
<protein>
    <submittedName>
        <fullName evidence="1">MBL fold metallo-hydrolase</fullName>
    </submittedName>
</protein>
<dbReference type="Gene3D" id="3.60.15.10">
    <property type="entry name" value="Ribonuclease Z/Hydroxyacylglutathione hydrolase-like"/>
    <property type="match status" value="1"/>
</dbReference>
<proteinExistence type="predicted"/>
<dbReference type="Proteomes" id="UP000249557">
    <property type="component" value="Unassembled WGS sequence"/>
</dbReference>
<accession>A0A2W4ZIT8</accession>
<evidence type="ECO:0000313" key="1">
    <source>
        <dbReference type="EMBL" id="PZO82304.1"/>
    </source>
</evidence>